<name>A0A068VK43_COFCA</name>
<evidence type="ECO:0000313" key="2">
    <source>
        <dbReference type="Proteomes" id="UP000295252"/>
    </source>
</evidence>
<dbReference type="EMBL" id="HG741268">
    <property type="protein sequence ID" value="CDP20982.1"/>
    <property type="molecule type" value="Genomic_DNA"/>
</dbReference>
<dbReference type="AlphaFoldDB" id="A0A068VK43"/>
<dbReference type="InParanoid" id="A0A068VK43"/>
<protein>
    <submittedName>
        <fullName evidence="1">DH200=94 genomic scaffold, scaffold_2184</fullName>
    </submittedName>
</protein>
<evidence type="ECO:0000313" key="1">
    <source>
        <dbReference type="EMBL" id="CDP20982.1"/>
    </source>
</evidence>
<proteinExistence type="predicted"/>
<reference evidence="2" key="1">
    <citation type="journal article" date="2014" name="Science">
        <title>The coffee genome provides insight into the convergent evolution of caffeine biosynthesis.</title>
        <authorList>
            <person name="Denoeud F."/>
            <person name="Carretero-Paulet L."/>
            <person name="Dereeper A."/>
            <person name="Droc G."/>
            <person name="Guyot R."/>
            <person name="Pietrella M."/>
            <person name="Zheng C."/>
            <person name="Alberti A."/>
            <person name="Anthony F."/>
            <person name="Aprea G."/>
            <person name="Aury J.M."/>
            <person name="Bento P."/>
            <person name="Bernard M."/>
            <person name="Bocs S."/>
            <person name="Campa C."/>
            <person name="Cenci A."/>
            <person name="Combes M.C."/>
            <person name="Crouzillat D."/>
            <person name="Da Silva C."/>
            <person name="Daddiego L."/>
            <person name="De Bellis F."/>
            <person name="Dussert S."/>
            <person name="Garsmeur O."/>
            <person name="Gayraud T."/>
            <person name="Guignon V."/>
            <person name="Jahn K."/>
            <person name="Jamilloux V."/>
            <person name="Joet T."/>
            <person name="Labadie K."/>
            <person name="Lan T."/>
            <person name="Leclercq J."/>
            <person name="Lepelley M."/>
            <person name="Leroy T."/>
            <person name="Li L.T."/>
            <person name="Librado P."/>
            <person name="Lopez L."/>
            <person name="Munoz A."/>
            <person name="Noel B."/>
            <person name="Pallavicini A."/>
            <person name="Perrotta G."/>
            <person name="Poncet V."/>
            <person name="Pot D."/>
            <person name="Priyono X."/>
            <person name="Rigoreau M."/>
            <person name="Rouard M."/>
            <person name="Rozas J."/>
            <person name="Tranchant-Dubreuil C."/>
            <person name="VanBuren R."/>
            <person name="Zhang Q."/>
            <person name="Andrade A.C."/>
            <person name="Argout X."/>
            <person name="Bertrand B."/>
            <person name="de Kochko A."/>
            <person name="Graziosi G."/>
            <person name="Henry R.J."/>
            <person name="Jayarama X."/>
            <person name="Ming R."/>
            <person name="Nagai C."/>
            <person name="Rounsley S."/>
            <person name="Sankoff D."/>
            <person name="Giuliano G."/>
            <person name="Albert V.A."/>
            <person name="Wincker P."/>
            <person name="Lashermes P."/>
        </authorList>
    </citation>
    <scope>NUCLEOTIDE SEQUENCE [LARGE SCALE GENOMIC DNA]</scope>
    <source>
        <strain evidence="2">cv. DH200-94</strain>
    </source>
</reference>
<sequence length="84" mass="9941">MTYRNGLKESSLITELLPVSDRSITVGHVSNRPARDRRAPLLILRKKELSYYLLNNKLITSIHLMKILRLQRQRPSFYSLRHRP</sequence>
<gene>
    <name evidence="1" type="ORF">GSCOC_T00009943001</name>
</gene>
<dbReference type="Proteomes" id="UP000295252">
    <property type="component" value="Unassembled WGS sequence"/>
</dbReference>
<keyword evidence="2" id="KW-1185">Reference proteome</keyword>
<dbReference type="Gramene" id="CDP20982">
    <property type="protein sequence ID" value="CDP20982"/>
    <property type="gene ID" value="GSCOC_T00009943001"/>
</dbReference>
<accession>A0A068VK43</accession>
<organism evidence="1 2">
    <name type="scientific">Coffea canephora</name>
    <name type="common">Robusta coffee</name>
    <dbReference type="NCBI Taxonomy" id="49390"/>
    <lineage>
        <taxon>Eukaryota</taxon>
        <taxon>Viridiplantae</taxon>
        <taxon>Streptophyta</taxon>
        <taxon>Embryophyta</taxon>
        <taxon>Tracheophyta</taxon>
        <taxon>Spermatophyta</taxon>
        <taxon>Magnoliopsida</taxon>
        <taxon>eudicotyledons</taxon>
        <taxon>Gunneridae</taxon>
        <taxon>Pentapetalae</taxon>
        <taxon>asterids</taxon>
        <taxon>lamiids</taxon>
        <taxon>Gentianales</taxon>
        <taxon>Rubiaceae</taxon>
        <taxon>Ixoroideae</taxon>
        <taxon>Gardenieae complex</taxon>
        <taxon>Bertiereae - Coffeeae clade</taxon>
        <taxon>Coffeeae</taxon>
        <taxon>Coffea</taxon>
    </lineage>
</organism>